<dbReference type="InterPro" id="IPR016181">
    <property type="entry name" value="Acyl_CoA_acyltransferase"/>
</dbReference>
<evidence type="ECO:0000256" key="2">
    <source>
        <dbReference type="ARBA" id="ARBA00023315"/>
    </source>
</evidence>
<dbReference type="GO" id="GO:0016746">
    <property type="term" value="F:acyltransferase activity"/>
    <property type="evidence" value="ECO:0007669"/>
    <property type="project" value="UniProtKB-KW"/>
</dbReference>
<dbReference type="Proteomes" id="UP001596548">
    <property type="component" value="Unassembled WGS sequence"/>
</dbReference>
<name>A0ABW2HR44_9ACTN</name>
<dbReference type="SUPFAM" id="SSF55729">
    <property type="entry name" value="Acyl-CoA N-acyltransferases (Nat)"/>
    <property type="match status" value="1"/>
</dbReference>
<dbReference type="PROSITE" id="PS51186">
    <property type="entry name" value="GNAT"/>
    <property type="match status" value="1"/>
</dbReference>
<reference evidence="5" key="1">
    <citation type="journal article" date="2019" name="Int. J. Syst. Evol. Microbiol.">
        <title>The Global Catalogue of Microorganisms (GCM) 10K type strain sequencing project: providing services to taxonomists for standard genome sequencing and annotation.</title>
        <authorList>
            <consortium name="The Broad Institute Genomics Platform"/>
            <consortium name="The Broad Institute Genome Sequencing Center for Infectious Disease"/>
            <person name="Wu L."/>
            <person name="Ma J."/>
        </authorList>
    </citation>
    <scope>NUCLEOTIDE SEQUENCE [LARGE SCALE GENOMIC DNA]</scope>
    <source>
        <strain evidence="5">XZYJT-10</strain>
    </source>
</reference>
<evidence type="ECO:0000256" key="1">
    <source>
        <dbReference type="ARBA" id="ARBA00022679"/>
    </source>
</evidence>
<proteinExistence type="predicted"/>
<comment type="caution">
    <text evidence="4">The sequence shown here is derived from an EMBL/GenBank/DDBJ whole genome shotgun (WGS) entry which is preliminary data.</text>
</comment>
<evidence type="ECO:0000259" key="3">
    <source>
        <dbReference type="PROSITE" id="PS51186"/>
    </source>
</evidence>
<gene>
    <name evidence="4" type="ORF">ACFQS1_12700</name>
</gene>
<keyword evidence="2 4" id="KW-0012">Acyltransferase</keyword>
<dbReference type="RefSeq" id="WP_378967279.1">
    <property type="nucleotide sequence ID" value="NZ_JBHTBJ010000007.1"/>
</dbReference>
<keyword evidence="1 4" id="KW-0808">Transferase</keyword>
<dbReference type="Gene3D" id="3.40.630.30">
    <property type="match status" value="1"/>
</dbReference>
<accession>A0ABW2HR44</accession>
<protein>
    <submittedName>
        <fullName evidence="4">GNAT family N-acetyltransferase</fullName>
        <ecNumber evidence="4">2.3.-.-</ecNumber>
    </submittedName>
</protein>
<dbReference type="InterPro" id="IPR050680">
    <property type="entry name" value="YpeA/RimI_acetyltransf"/>
</dbReference>
<dbReference type="PANTHER" id="PTHR43420:SF47">
    <property type="entry name" value="N-ACETYLTRANSFERASE DOMAIN-CONTAINING PROTEIN"/>
    <property type="match status" value="1"/>
</dbReference>
<evidence type="ECO:0000313" key="5">
    <source>
        <dbReference type="Proteomes" id="UP001596548"/>
    </source>
</evidence>
<sequence>MTNLPQDRTGRAISLSEVSDDNWRAVADVAPHDEQRRFVAALGARYLLLSMRGGLWHSLAIQADGAVVGHVMWAHDSDDGTHWIGGMLIDAVEQGKGVGRAALQATIRLLSGLPGAREIRLSYHPNNTAAARLYTEAGFRPTGDTEDDEIVVARAVDTTPAAARG</sequence>
<dbReference type="EC" id="2.3.-.-" evidence="4"/>
<evidence type="ECO:0000313" key="4">
    <source>
        <dbReference type="EMBL" id="MFC7274847.1"/>
    </source>
</evidence>
<dbReference type="InterPro" id="IPR000182">
    <property type="entry name" value="GNAT_dom"/>
</dbReference>
<dbReference type="Pfam" id="PF00583">
    <property type="entry name" value="Acetyltransf_1"/>
    <property type="match status" value="1"/>
</dbReference>
<organism evidence="4 5">
    <name type="scientific">Paractinoplanes rhizophilus</name>
    <dbReference type="NCBI Taxonomy" id="1416877"/>
    <lineage>
        <taxon>Bacteria</taxon>
        <taxon>Bacillati</taxon>
        <taxon>Actinomycetota</taxon>
        <taxon>Actinomycetes</taxon>
        <taxon>Micromonosporales</taxon>
        <taxon>Micromonosporaceae</taxon>
        <taxon>Paractinoplanes</taxon>
    </lineage>
</organism>
<dbReference type="CDD" id="cd04301">
    <property type="entry name" value="NAT_SF"/>
    <property type="match status" value="1"/>
</dbReference>
<feature type="domain" description="N-acetyltransferase" evidence="3">
    <location>
        <begin position="2"/>
        <end position="157"/>
    </location>
</feature>
<dbReference type="EMBL" id="JBHTBJ010000007">
    <property type="protein sequence ID" value="MFC7274847.1"/>
    <property type="molecule type" value="Genomic_DNA"/>
</dbReference>
<keyword evidence="5" id="KW-1185">Reference proteome</keyword>
<dbReference type="PANTHER" id="PTHR43420">
    <property type="entry name" value="ACETYLTRANSFERASE"/>
    <property type="match status" value="1"/>
</dbReference>